<dbReference type="AlphaFoldDB" id="A0A392NZA6"/>
<sequence>MPRLFLDQDLLFLLVACLDRLASCYEG</sequence>
<feature type="non-terminal residue" evidence="1">
    <location>
        <position position="27"/>
    </location>
</feature>
<evidence type="ECO:0000313" key="2">
    <source>
        <dbReference type="Proteomes" id="UP000265520"/>
    </source>
</evidence>
<dbReference type="EMBL" id="LXQA010053488">
    <property type="protein sequence ID" value="MCI03855.1"/>
    <property type="molecule type" value="Genomic_DNA"/>
</dbReference>
<proteinExistence type="predicted"/>
<protein>
    <submittedName>
        <fullName evidence="1">Uncharacterized protein</fullName>
    </submittedName>
</protein>
<reference evidence="1 2" key="1">
    <citation type="journal article" date="2018" name="Front. Plant Sci.">
        <title>Red Clover (Trifolium pratense) and Zigzag Clover (T. medium) - A Picture of Genomic Similarities and Differences.</title>
        <authorList>
            <person name="Dluhosova J."/>
            <person name="Istvanek J."/>
            <person name="Nedelnik J."/>
            <person name="Repkova J."/>
        </authorList>
    </citation>
    <scope>NUCLEOTIDE SEQUENCE [LARGE SCALE GENOMIC DNA]</scope>
    <source>
        <strain evidence="2">cv. 10/8</strain>
        <tissue evidence="1">Leaf</tissue>
    </source>
</reference>
<comment type="caution">
    <text evidence="1">The sequence shown here is derived from an EMBL/GenBank/DDBJ whole genome shotgun (WGS) entry which is preliminary data.</text>
</comment>
<organism evidence="1 2">
    <name type="scientific">Trifolium medium</name>
    <dbReference type="NCBI Taxonomy" id="97028"/>
    <lineage>
        <taxon>Eukaryota</taxon>
        <taxon>Viridiplantae</taxon>
        <taxon>Streptophyta</taxon>
        <taxon>Embryophyta</taxon>
        <taxon>Tracheophyta</taxon>
        <taxon>Spermatophyta</taxon>
        <taxon>Magnoliopsida</taxon>
        <taxon>eudicotyledons</taxon>
        <taxon>Gunneridae</taxon>
        <taxon>Pentapetalae</taxon>
        <taxon>rosids</taxon>
        <taxon>fabids</taxon>
        <taxon>Fabales</taxon>
        <taxon>Fabaceae</taxon>
        <taxon>Papilionoideae</taxon>
        <taxon>50 kb inversion clade</taxon>
        <taxon>NPAAA clade</taxon>
        <taxon>Hologalegina</taxon>
        <taxon>IRL clade</taxon>
        <taxon>Trifolieae</taxon>
        <taxon>Trifolium</taxon>
    </lineage>
</organism>
<accession>A0A392NZA6</accession>
<name>A0A392NZA6_9FABA</name>
<evidence type="ECO:0000313" key="1">
    <source>
        <dbReference type="EMBL" id="MCI03855.1"/>
    </source>
</evidence>
<keyword evidence="2" id="KW-1185">Reference proteome</keyword>
<dbReference type="Proteomes" id="UP000265520">
    <property type="component" value="Unassembled WGS sequence"/>
</dbReference>
<gene>
    <name evidence="1" type="ORF">A2U01_0024896</name>
</gene>